<comment type="function">
    <text evidence="5">One of the primary rRNA binding proteins, this protein initially binds near the 5'-end of the 23S rRNA. It is important during the early stages of 50S assembly. It makes multiple contacts with different domains of the 23S rRNA in the assembled 50S subunit and ribosome.</text>
</comment>
<keyword evidence="5" id="KW-0694">RNA-binding</keyword>
<evidence type="ECO:0000313" key="7">
    <source>
        <dbReference type="EMBL" id="OHA80595.1"/>
    </source>
</evidence>
<dbReference type="HAMAP" id="MF_01328_B">
    <property type="entry name" value="Ribosomal_uL4_B"/>
    <property type="match status" value="1"/>
</dbReference>
<dbReference type="PANTHER" id="PTHR10746:SF6">
    <property type="entry name" value="LARGE RIBOSOMAL SUBUNIT PROTEIN UL4M"/>
    <property type="match status" value="1"/>
</dbReference>
<accession>A0A1G2S671</accession>
<comment type="function">
    <text evidence="5">Forms part of the polypeptide exit tunnel.</text>
</comment>
<sequence length="229" mass="25080">MMEATIYNTKGKEAGKLALNEKVWGLSWNADLVHQVVESMRSNARMSTAQVKDRSAVSGGGKKPWAQKGTGRARHGSSRSPIWRHGGVTHGPMNEKDYSKKINKKVRAKALYTVLSEKFRNGEVLFIDTISMKSPKTAEAKGILSALSSVKGFEKMLTKRKNAAYFATGEKSEAVSKSFSNFGNIDFDAVENMNPIDLLNHKYVVIVSPEKAISFIEGKLPSVAAVATK</sequence>
<gene>
    <name evidence="5" type="primary">rplD</name>
    <name evidence="7" type="ORF">A3D51_00780</name>
</gene>
<keyword evidence="5" id="KW-0699">rRNA-binding</keyword>
<dbReference type="Pfam" id="PF00573">
    <property type="entry name" value="Ribosomal_L4"/>
    <property type="match status" value="1"/>
</dbReference>
<dbReference type="EMBL" id="MHUT01000018">
    <property type="protein sequence ID" value="OHA80595.1"/>
    <property type="molecule type" value="Genomic_DNA"/>
</dbReference>
<evidence type="ECO:0000256" key="4">
    <source>
        <dbReference type="ARBA" id="ARBA00035244"/>
    </source>
</evidence>
<evidence type="ECO:0000256" key="2">
    <source>
        <dbReference type="ARBA" id="ARBA00022980"/>
    </source>
</evidence>
<dbReference type="SUPFAM" id="SSF52166">
    <property type="entry name" value="Ribosomal protein L4"/>
    <property type="match status" value="1"/>
</dbReference>
<name>A0A1G2S671_9BACT</name>
<comment type="caution">
    <text evidence="7">The sequence shown here is derived from an EMBL/GenBank/DDBJ whole genome shotgun (WGS) entry which is preliminary data.</text>
</comment>
<evidence type="ECO:0000313" key="8">
    <source>
        <dbReference type="Proteomes" id="UP000179118"/>
    </source>
</evidence>
<dbReference type="InterPro" id="IPR013005">
    <property type="entry name" value="Ribosomal_uL4-like"/>
</dbReference>
<dbReference type="GO" id="GO:0003735">
    <property type="term" value="F:structural constituent of ribosome"/>
    <property type="evidence" value="ECO:0007669"/>
    <property type="project" value="InterPro"/>
</dbReference>
<dbReference type="GO" id="GO:0006412">
    <property type="term" value="P:translation"/>
    <property type="evidence" value="ECO:0007669"/>
    <property type="project" value="UniProtKB-UniRule"/>
</dbReference>
<evidence type="ECO:0000256" key="6">
    <source>
        <dbReference type="SAM" id="MobiDB-lite"/>
    </source>
</evidence>
<dbReference type="InterPro" id="IPR023574">
    <property type="entry name" value="Ribosomal_uL4_dom_sf"/>
</dbReference>
<dbReference type="AlphaFoldDB" id="A0A1G2S671"/>
<evidence type="ECO:0000256" key="1">
    <source>
        <dbReference type="ARBA" id="ARBA00010528"/>
    </source>
</evidence>
<keyword evidence="3 5" id="KW-0687">Ribonucleoprotein</keyword>
<evidence type="ECO:0000256" key="3">
    <source>
        <dbReference type="ARBA" id="ARBA00023274"/>
    </source>
</evidence>
<organism evidence="7 8">
    <name type="scientific">Candidatus Yonathbacteria bacterium RIFCSPHIGHO2_02_FULL_44_14</name>
    <dbReference type="NCBI Taxonomy" id="1802724"/>
    <lineage>
        <taxon>Bacteria</taxon>
        <taxon>Candidatus Yonathiibacteriota</taxon>
    </lineage>
</organism>
<dbReference type="InterPro" id="IPR002136">
    <property type="entry name" value="Ribosomal_uL4"/>
</dbReference>
<feature type="region of interest" description="Disordered" evidence="6">
    <location>
        <begin position="43"/>
        <end position="96"/>
    </location>
</feature>
<dbReference type="GO" id="GO:0005840">
    <property type="term" value="C:ribosome"/>
    <property type="evidence" value="ECO:0007669"/>
    <property type="project" value="UniProtKB-KW"/>
</dbReference>
<dbReference type="Proteomes" id="UP000179118">
    <property type="component" value="Unassembled WGS sequence"/>
</dbReference>
<comment type="similarity">
    <text evidence="1 5">Belongs to the universal ribosomal protein uL4 family.</text>
</comment>
<evidence type="ECO:0000256" key="5">
    <source>
        <dbReference type="HAMAP-Rule" id="MF_01328"/>
    </source>
</evidence>
<proteinExistence type="inferred from homology"/>
<dbReference type="GO" id="GO:0019843">
    <property type="term" value="F:rRNA binding"/>
    <property type="evidence" value="ECO:0007669"/>
    <property type="project" value="UniProtKB-UniRule"/>
</dbReference>
<dbReference type="Gene3D" id="3.40.1370.10">
    <property type="match status" value="1"/>
</dbReference>
<protein>
    <recommendedName>
        <fullName evidence="4 5">Large ribosomal subunit protein uL4</fullName>
    </recommendedName>
</protein>
<dbReference type="GO" id="GO:1990904">
    <property type="term" value="C:ribonucleoprotein complex"/>
    <property type="evidence" value="ECO:0007669"/>
    <property type="project" value="UniProtKB-KW"/>
</dbReference>
<comment type="subunit">
    <text evidence="5">Part of the 50S ribosomal subunit.</text>
</comment>
<reference evidence="7 8" key="1">
    <citation type="journal article" date="2016" name="Nat. Commun.">
        <title>Thousands of microbial genomes shed light on interconnected biogeochemical processes in an aquifer system.</title>
        <authorList>
            <person name="Anantharaman K."/>
            <person name="Brown C.T."/>
            <person name="Hug L.A."/>
            <person name="Sharon I."/>
            <person name="Castelle C.J."/>
            <person name="Probst A.J."/>
            <person name="Thomas B.C."/>
            <person name="Singh A."/>
            <person name="Wilkins M.J."/>
            <person name="Karaoz U."/>
            <person name="Brodie E.L."/>
            <person name="Williams K.H."/>
            <person name="Hubbard S.S."/>
            <person name="Banfield J.F."/>
        </authorList>
    </citation>
    <scope>NUCLEOTIDE SEQUENCE [LARGE SCALE GENOMIC DNA]</scope>
</reference>
<dbReference type="PANTHER" id="PTHR10746">
    <property type="entry name" value="50S RIBOSOMAL PROTEIN L4"/>
    <property type="match status" value="1"/>
</dbReference>
<dbReference type="NCBIfam" id="TIGR03953">
    <property type="entry name" value="rplD_bact"/>
    <property type="match status" value="1"/>
</dbReference>
<keyword evidence="2 5" id="KW-0689">Ribosomal protein</keyword>